<accession>A0A1T5H2D6</accession>
<dbReference type="OrthoDB" id="674757at2"/>
<dbReference type="RefSeq" id="WP_082217210.1">
    <property type="nucleotide sequence ID" value="NZ_FUZA01000008.1"/>
</dbReference>
<protein>
    <submittedName>
        <fullName evidence="1">Uncharacterized protein</fullName>
    </submittedName>
</protein>
<reference evidence="2" key="1">
    <citation type="submission" date="2017-02" db="EMBL/GenBank/DDBJ databases">
        <authorList>
            <person name="Varghese N."/>
            <person name="Submissions S."/>
        </authorList>
    </citation>
    <scope>NUCLEOTIDE SEQUENCE [LARGE SCALE GENOMIC DNA]</scope>
    <source>
        <strain evidence="2">DSM 22270</strain>
    </source>
</reference>
<evidence type="ECO:0000313" key="1">
    <source>
        <dbReference type="EMBL" id="SKC14818.1"/>
    </source>
</evidence>
<keyword evidence="2" id="KW-1185">Reference proteome</keyword>
<proteinExistence type="predicted"/>
<dbReference type="PROSITE" id="PS51257">
    <property type="entry name" value="PROKAR_LIPOPROTEIN"/>
    <property type="match status" value="1"/>
</dbReference>
<gene>
    <name evidence="1" type="ORF">SAMN05660293_04742</name>
</gene>
<dbReference type="AlphaFoldDB" id="A0A1T5H2D6"/>
<dbReference type="Proteomes" id="UP000190897">
    <property type="component" value="Unassembled WGS sequence"/>
</dbReference>
<organism evidence="1 2">
    <name type="scientific">Dyadobacter psychrophilus</name>
    <dbReference type="NCBI Taxonomy" id="651661"/>
    <lineage>
        <taxon>Bacteria</taxon>
        <taxon>Pseudomonadati</taxon>
        <taxon>Bacteroidota</taxon>
        <taxon>Cytophagia</taxon>
        <taxon>Cytophagales</taxon>
        <taxon>Spirosomataceae</taxon>
        <taxon>Dyadobacter</taxon>
    </lineage>
</organism>
<dbReference type="EMBL" id="FUZA01000008">
    <property type="protein sequence ID" value="SKC14818.1"/>
    <property type="molecule type" value="Genomic_DNA"/>
</dbReference>
<sequence length="153" mass="17443">MKSNISLYIIALAFLMLSCDDRNTANLAPEYLYDAGNQKVIKSIINNKTGTIAILYGNDLALQTAHDSLSKPNIGAHYTLVTWKQKPMPQWYGTRMNGEIYSIEQVNVRHRNATRFAFDYDFQTGKGYQTGDSRPEKERRIQFITSQRAAVFP</sequence>
<name>A0A1T5H2D6_9BACT</name>
<dbReference type="STRING" id="651661.SAMN05660293_04742"/>
<evidence type="ECO:0000313" key="2">
    <source>
        <dbReference type="Proteomes" id="UP000190897"/>
    </source>
</evidence>